<dbReference type="AlphaFoldDB" id="A0AB39TEL0"/>
<dbReference type="RefSeq" id="WP_369149174.1">
    <property type="nucleotide sequence ID" value="NZ_CP163444.1"/>
</dbReference>
<organism evidence="2">
    <name type="scientific">Streptomyces sp. R44</name>
    <dbReference type="NCBI Taxonomy" id="3238633"/>
    <lineage>
        <taxon>Bacteria</taxon>
        <taxon>Bacillati</taxon>
        <taxon>Actinomycetota</taxon>
        <taxon>Actinomycetes</taxon>
        <taxon>Kitasatosporales</taxon>
        <taxon>Streptomycetaceae</taxon>
        <taxon>Streptomyces</taxon>
    </lineage>
</organism>
<dbReference type="InterPro" id="IPR052909">
    <property type="entry name" value="Transposase_6_like"/>
</dbReference>
<gene>
    <name evidence="2" type="ORF">AB5J54_00565</name>
</gene>
<dbReference type="PANTHER" id="PTHR46637:SF1">
    <property type="entry name" value="BLL5188 PROTEIN"/>
    <property type="match status" value="1"/>
</dbReference>
<sequence length="52" mass="6162">MTDAEWEQPRPFLPASNGRCGRWRDHRQAIDGILHRVRTCVQWCDLPERFGP</sequence>
<evidence type="ECO:0000313" key="2">
    <source>
        <dbReference type="EMBL" id="XDQ76550.1"/>
    </source>
</evidence>
<evidence type="ECO:0000259" key="1">
    <source>
        <dbReference type="Pfam" id="PF13340"/>
    </source>
</evidence>
<dbReference type="EMBL" id="CP163444">
    <property type="protein sequence ID" value="XDQ76550.1"/>
    <property type="molecule type" value="Genomic_DNA"/>
</dbReference>
<feature type="domain" description="Insertion element IS402-like" evidence="1">
    <location>
        <begin position="1"/>
        <end position="52"/>
    </location>
</feature>
<dbReference type="InterPro" id="IPR025161">
    <property type="entry name" value="IS402-like_dom"/>
</dbReference>
<accession>A0AB39TEL0</accession>
<proteinExistence type="predicted"/>
<name>A0AB39TEL0_9ACTN</name>
<reference evidence="2" key="1">
    <citation type="submission" date="2024-07" db="EMBL/GenBank/DDBJ databases">
        <authorList>
            <person name="Yu S.T."/>
        </authorList>
    </citation>
    <scope>NUCLEOTIDE SEQUENCE</scope>
    <source>
        <strain evidence="2">R44</strain>
    </source>
</reference>
<protein>
    <submittedName>
        <fullName evidence="2">Transposase</fullName>
    </submittedName>
</protein>
<dbReference type="PANTHER" id="PTHR46637">
    <property type="entry name" value="TIS1421-TRANSPOSASE PROTEIN A"/>
    <property type="match status" value="1"/>
</dbReference>
<dbReference type="Pfam" id="PF13340">
    <property type="entry name" value="DUF4096"/>
    <property type="match status" value="1"/>
</dbReference>